<name>A0A919PXS3_9ACTN</name>
<dbReference type="AlphaFoldDB" id="A0A919PXS3"/>
<keyword evidence="7" id="KW-1185">Reference proteome</keyword>
<reference evidence="6" key="1">
    <citation type="submission" date="2021-01" db="EMBL/GenBank/DDBJ databases">
        <title>Whole genome shotgun sequence of Dactylosporangium siamense NBRC 106093.</title>
        <authorList>
            <person name="Komaki H."/>
            <person name="Tamura T."/>
        </authorList>
    </citation>
    <scope>NUCLEOTIDE SEQUENCE</scope>
    <source>
        <strain evidence="6">NBRC 106093</strain>
    </source>
</reference>
<keyword evidence="2 5" id="KW-0547">Nucleotide-binding</keyword>
<dbReference type="GO" id="GO:0042398">
    <property type="term" value="P:modified amino acid biosynthetic process"/>
    <property type="evidence" value="ECO:0007669"/>
    <property type="project" value="InterPro"/>
</dbReference>
<keyword evidence="1 5" id="KW-0436">Ligase</keyword>
<evidence type="ECO:0000256" key="5">
    <source>
        <dbReference type="HAMAP-Rule" id="MF_01609"/>
    </source>
</evidence>
<dbReference type="RefSeq" id="WP_203853223.1">
    <property type="nucleotide sequence ID" value="NZ_BAAAVW010000025.1"/>
</dbReference>
<gene>
    <name evidence="6" type="ORF">Dsi01nite_096580</name>
</gene>
<dbReference type="InterPro" id="IPR050141">
    <property type="entry name" value="GCL_type2/YbdK_subfam"/>
</dbReference>
<dbReference type="PANTHER" id="PTHR36510">
    <property type="entry name" value="GLUTAMATE--CYSTEINE LIGASE 2-RELATED"/>
    <property type="match status" value="1"/>
</dbReference>
<dbReference type="NCBIfam" id="NF010041">
    <property type="entry name" value="PRK13517.1-1"/>
    <property type="match status" value="1"/>
</dbReference>
<keyword evidence="3 5" id="KW-0067">ATP-binding</keyword>
<dbReference type="GO" id="GO:0005524">
    <property type="term" value="F:ATP binding"/>
    <property type="evidence" value="ECO:0007669"/>
    <property type="project" value="UniProtKB-KW"/>
</dbReference>
<dbReference type="InterPro" id="IPR006336">
    <property type="entry name" value="GCS2"/>
</dbReference>
<comment type="similarity">
    <text evidence="5">Belongs to the glutamate--cysteine ligase type 2 family. YbdK subfamily.</text>
</comment>
<dbReference type="Proteomes" id="UP000660611">
    <property type="component" value="Unassembled WGS sequence"/>
</dbReference>
<organism evidence="6 7">
    <name type="scientific">Dactylosporangium siamense</name>
    <dbReference type="NCBI Taxonomy" id="685454"/>
    <lineage>
        <taxon>Bacteria</taxon>
        <taxon>Bacillati</taxon>
        <taxon>Actinomycetota</taxon>
        <taxon>Actinomycetes</taxon>
        <taxon>Micromonosporales</taxon>
        <taxon>Micromonosporaceae</taxon>
        <taxon>Dactylosporangium</taxon>
    </lineage>
</organism>
<accession>A0A919PXS3</accession>
<proteinExistence type="inferred from homology"/>
<evidence type="ECO:0000313" key="7">
    <source>
        <dbReference type="Proteomes" id="UP000660611"/>
    </source>
</evidence>
<sequence length="377" mass="40410">MSLTASGPAAVAGTIAQQRLTVGVEEEFLLLDAGTGQNTPRADDARAALIDEARALSRVEFRRSMMEMVTPVCTSLPQLRRHLAGNRSAAAAAAASVGAALVPVGATPVGEPDRTVEDTPRFHAISRHYGPIAHDPALCGCHVHVGVPDPETAVQVCNHLRPWLPVVQALSANSPFHAGADTCHGSWRSIQMERWPSLGPSPFLESVQHYERTVAELVASGAMLDATMVLWWARPSSRYPTVEVRVADVCPTVEDTVLIAGLVRGLVATTLTDIAAGRPAPRVPNHLLRAAHWGAAHSGLDGTLMDVRRRAARPAWEMVDELLATVEAALVHHGDRDVIAGELTRLRVEGNGATRQRRTFERAGDLPAVLRELAVRA</sequence>
<dbReference type="InterPro" id="IPR014746">
    <property type="entry name" value="Gln_synth/guanido_kin_cat_dom"/>
</dbReference>
<dbReference type="Gene3D" id="3.30.590.20">
    <property type="match status" value="1"/>
</dbReference>
<evidence type="ECO:0000256" key="2">
    <source>
        <dbReference type="ARBA" id="ARBA00022741"/>
    </source>
</evidence>
<evidence type="ECO:0000256" key="1">
    <source>
        <dbReference type="ARBA" id="ARBA00022598"/>
    </source>
</evidence>
<dbReference type="EC" id="6.3.2.2" evidence="5"/>
<dbReference type="InterPro" id="IPR011793">
    <property type="entry name" value="YbdK"/>
</dbReference>
<dbReference type="PANTHER" id="PTHR36510:SF1">
    <property type="entry name" value="GLUTAMATE--CYSTEINE LIGASE 2-RELATED"/>
    <property type="match status" value="1"/>
</dbReference>
<dbReference type="Pfam" id="PF04107">
    <property type="entry name" value="GCS2"/>
    <property type="match status" value="1"/>
</dbReference>
<dbReference type="HAMAP" id="MF_01609">
    <property type="entry name" value="Glu_cys_ligase_2"/>
    <property type="match status" value="1"/>
</dbReference>
<evidence type="ECO:0000256" key="3">
    <source>
        <dbReference type="ARBA" id="ARBA00022840"/>
    </source>
</evidence>
<comment type="function">
    <text evidence="5">ATP-dependent carboxylate-amine ligase which exhibits weak glutamate--cysteine ligase activity.</text>
</comment>
<comment type="catalytic activity">
    <reaction evidence="4 5">
        <text>L-cysteine + L-glutamate + ATP = gamma-L-glutamyl-L-cysteine + ADP + phosphate + H(+)</text>
        <dbReference type="Rhea" id="RHEA:13285"/>
        <dbReference type="ChEBI" id="CHEBI:15378"/>
        <dbReference type="ChEBI" id="CHEBI:29985"/>
        <dbReference type="ChEBI" id="CHEBI:30616"/>
        <dbReference type="ChEBI" id="CHEBI:35235"/>
        <dbReference type="ChEBI" id="CHEBI:43474"/>
        <dbReference type="ChEBI" id="CHEBI:58173"/>
        <dbReference type="ChEBI" id="CHEBI:456216"/>
        <dbReference type="EC" id="6.3.2.2"/>
    </reaction>
</comment>
<protein>
    <recommendedName>
        <fullName evidence="5">Putative glutamate--cysteine ligase 2</fullName>
        <ecNumber evidence="5">6.3.2.2</ecNumber>
    </recommendedName>
    <alternativeName>
        <fullName evidence="5">Gamma-glutamylcysteine synthetase 2</fullName>
        <shortName evidence="5">GCS 2</shortName>
        <shortName evidence="5">Gamma-GCS 2</shortName>
    </alternativeName>
</protein>
<evidence type="ECO:0000256" key="4">
    <source>
        <dbReference type="ARBA" id="ARBA00048819"/>
    </source>
</evidence>
<dbReference type="EMBL" id="BONQ01000157">
    <property type="protein sequence ID" value="GIG51617.1"/>
    <property type="molecule type" value="Genomic_DNA"/>
</dbReference>
<dbReference type="GO" id="GO:0004357">
    <property type="term" value="F:glutamate-cysteine ligase activity"/>
    <property type="evidence" value="ECO:0007669"/>
    <property type="project" value="UniProtKB-EC"/>
</dbReference>
<dbReference type="SUPFAM" id="SSF55931">
    <property type="entry name" value="Glutamine synthetase/guanido kinase"/>
    <property type="match status" value="1"/>
</dbReference>
<comment type="caution">
    <text evidence="6">The sequence shown here is derived from an EMBL/GenBank/DDBJ whole genome shotgun (WGS) entry which is preliminary data.</text>
</comment>
<evidence type="ECO:0000313" key="6">
    <source>
        <dbReference type="EMBL" id="GIG51617.1"/>
    </source>
</evidence>
<dbReference type="NCBIfam" id="TIGR02050">
    <property type="entry name" value="gshA_cyan_rel"/>
    <property type="match status" value="1"/>
</dbReference>